<evidence type="ECO:0000313" key="4">
    <source>
        <dbReference type="Proteomes" id="UP001605036"/>
    </source>
</evidence>
<evidence type="ECO:0000256" key="2">
    <source>
        <dbReference type="SAM" id="Phobius"/>
    </source>
</evidence>
<dbReference type="EMBL" id="JBHFFA010000004">
    <property type="protein sequence ID" value="KAL2632359.1"/>
    <property type="molecule type" value="Genomic_DNA"/>
</dbReference>
<reference evidence="3 4" key="1">
    <citation type="submission" date="2024-09" db="EMBL/GenBank/DDBJ databases">
        <title>Chromosome-scale assembly of Riccia fluitans.</title>
        <authorList>
            <person name="Paukszto L."/>
            <person name="Sawicki J."/>
            <person name="Karawczyk K."/>
            <person name="Piernik-Szablinska J."/>
            <person name="Szczecinska M."/>
            <person name="Mazdziarz M."/>
        </authorList>
    </citation>
    <scope>NUCLEOTIDE SEQUENCE [LARGE SCALE GENOMIC DNA]</scope>
    <source>
        <strain evidence="3">Rf_01</strain>
        <tissue evidence="3">Aerial parts of the thallus</tissue>
    </source>
</reference>
<accession>A0ABD1YNJ7</accession>
<sequence length="190" mass="21042">MMFLPTGRSFCCYVAIAAGKDVLAGREGGPPTNRHSPFGQFSPGRADSEATDTRSDLKETRRESSVGMTTASVARIGFRLAIVIGLCVAAFYLGRPLYWKLSATMQEIREKDYTHEAVKKGFSELMAEAQRSVGWGPGATISEYEEERALMKAQQKKEIDKAKPNIKKGKDKKKDSLRGRESNAVIFSRK</sequence>
<keyword evidence="2" id="KW-0472">Membrane</keyword>
<feature type="region of interest" description="Disordered" evidence="1">
    <location>
        <begin position="152"/>
        <end position="190"/>
    </location>
</feature>
<keyword evidence="2" id="KW-1133">Transmembrane helix</keyword>
<feature type="transmembrane region" description="Helical" evidence="2">
    <location>
        <begin position="76"/>
        <end position="94"/>
    </location>
</feature>
<comment type="caution">
    <text evidence="3">The sequence shown here is derived from an EMBL/GenBank/DDBJ whole genome shotgun (WGS) entry which is preliminary data.</text>
</comment>
<proteinExistence type="predicted"/>
<feature type="compositionally biased region" description="Basic and acidic residues" evidence="1">
    <location>
        <begin position="172"/>
        <end position="181"/>
    </location>
</feature>
<evidence type="ECO:0000313" key="3">
    <source>
        <dbReference type="EMBL" id="KAL2632359.1"/>
    </source>
</evidence>
<keyword evidence="2" id="KW-0812">Transmembrane</keyword>
<feature type="region of interest" description="Disordered" evidence="1">
    <location>
        <begin position="26"/>
        <end position="64"/>
    </location>
</feature>
<organism evidence="3 4">
    <name type="scientific">Riccia fluitans</name>
    <dbReference type="NCBI Taxonomy" id="41844"/>
    <lineage>
        <taxon>Eukaryota</taxon>
        <taxon>Viridiplantae</taxon>
        <taxon>Streptophyta</taxon>
        <taxon>Embryophyta</taxon>
        <taxon>Marchantiophyta</taxon>
        <taxon>Marchantiopsida</taxon>
        <taxon>Marchantiidae</taxon>
        <taxon>Marchantiales</taxon>
        <taxon>Ricciaceae</taxon>
        <taxon>Riccia</taxon>
    </lineage>
</organism>
<evidence type="ECO:0000256" key="1">
    <source>
        <dbReference type="SAM" id="MobiDB-lite"/>
    </source>
</evidence>
<gene>
    <name evidence="3" type="ORF">R1flu_017045</name>
</gene>
<dbReference type="AlphaFoldDB" id="A0ABD1YNJ7"/>
<feature type="compositionally biased region" description="Basic and acidic residues" evidence="1">
    <location>
        <begin position="46"/>
        <end position="64"/>
    </location>
</feature>
<name>A0ABD1YNJ7_9MARC</name>
<feature type="compositionally biased region" description="Basic and acidic residues" evidence="1">
    <location>
        <begin position="152"/>
        <end position="163"/>
    </location>
</feature>
<protein>
    <submittedName>
        <fullName evidence="3">Uncharacterized protein</fullName>
    </submittedName>
</protein>
<dbReference type="Proteomes" id="UP001605036">
    <property type="component" value="Unassembled WGS sequence"/>
</dbReference>
<keyword evidence="4" id="KW-1185">Reference proteome</keyword>